<feature type="transmembrane region" description="Helical" evidence="1">
    <location>
        <begin position="15"/>
        <end position="31"/>
    </location>
</feature>
<dbReference type="AlphaFoldDB" id="A0A382UV29"/>
<gene>
    <name evidence="2" type="ORF">METZ01_LOCUS390861</name>
</gene>
<dbReference type="EMBL" id="UINC01146967">
    <property type="protein sequence ID" value="SVD38007.1"/>
    <property type="molecule type" value="Genomic_DNA"/>
</dbReference>
<keyword evidence="1" id="KW-0472">Membrane</keyword>
<feature type="non-terminal residue" evidence="2">
    <location>
        <position position="152"/>
    </location>
</feature>
<protein>
    <submittedName>
        <fullName evidence="2">Uncharacterized protein</fullName>
    </submittedName>
</protein>
<sequence length="152" mass="16899">MKFIDFNNNTHTKRIVGIILVLLSTPLFFYLNRVQKLGTIKEELFASASRKGECFQGFCLGGDPEATLISRWLTFSFEYMELVLLGMIFAFAISGIVEAFIFPRKNQTMLFSPGLKGIFRGYILGPALNLCSACIVPVVNSLKNKGSSLESV</sequence>
<feature type="transmembrane region" description="Helical" evidence="1">
    <location>
        <begin position="82"/>
        <end position="102"/>
    </location>
</feature>
<reference evidence="2" key="1">
    <citation type="submission" date="2018-05" db="EMBL/GenBank/DDBJ databases">
        <authorList>
            <person name="Lanie J.A."/>
            <person name="Ng W.-L."/>
            <person name="Kazmierczak K.M."/>
            <person name="Andrzejewski T.M."/>
            <person name="Davidsen T.M."/>
            <person name="Wayne K.J."/>
            <person name="Tettelin H."/>
            <person name="Glass J.I."/>
            <person name="Rusch D."/>
            <person name="Podicherti R."/>
            <person name="Tsui H.-C.T."/>
            <person name="Winkler M.E."/>
        </authorList>
    </citation>
    <scope>NUCLEOTIDE SEQUENCE</scope>
</reference>
<evidence type="ECO:0000256" key="1">
    <source>
        <dbReference type="SAM" id="Phobius"/>
    </source>
</evidence>
<evidence type="ECO:0000313" key="2">
    <source>
        <dbReference type="EMBL" id="SVD38007.1"/>
    </source>
</evidence>
<organism evidence="2">
    <name type="scientific">marine metagenome</name>
    <dbReference type="NCBI Taxonomy" id="408172"/>
    <lineage>
        <taxon>unclassified sequences</taxon>
        <taxon>metagenomes</taxon>
        <taxon>ecological metagenomes</taxon>
    </lineage>
</organism>
<proteinExistence type="predicted"/>
<accession>A0A382UV29</accession>
<keyword evidence="1" id="KW-1133">Transmembrane helix</keyword>
<keyword evidence="1" id="KW-0812">Transmembrane</keyword>
<name>A0A382UV29_9ZZZZ</name>
<feature type="transmembrane region" description="Helical" evidence="1">
    <location>
        <begin position="122"/>
        <end position="142"/>
    </location>
</feature>